<sequence>MDHRQDKCYKEDIFQWNDIPTKENHPSSNSAEKEKSADLVSTTNVSILEMSPPDVIKVKQGAPATYEEEATTETIDNPHTGRKSLLRKEMERATYATIKEPCG</sequence>
<feature type="region of interest" description="Disordered" evidence="1">
    <location>
        <begin position="60"/>
        <end position="80"/>
    </location>
</feature>
<organism evidence="2 3">
    <name type="scientific">Nephila pilipes</name>
    <name type="common">Giant wood spider</name>
    <name type="synonym">Nephila maculata</name>
    <dbReference type="NCBI Taxonomy" id="299642"/>
    <lineage>
        <taxon>Eukaryota</taxon>
        <taxon>Metazoa</taxon>
        <taxon>Ecdysozoa</taxon>
        <taxon>Arthropoda</taxon>
        <taxon>Chelicerata</taxon>
        <taxon>Arachnida</taxon>
        <taxon>Araneae</taxon>
        <taxon>Araneomorphae</taxon>
        <taxon>Entelegynae</taxon>
        <taxon>Araneoidea</taxon>
        <taxon>Nephilidae</taxon>
        <taxon>Nephila</taxon>
    </lineage>
</organism>
<evidence type="ECO:0000313" key="3">
    <source>
        <dbReference type="Proteomes" id="UP000887013"/>
    </source>
</evidence>
<keyword evidence="3" id="KW-1185">Reference proteome</keyword>
<feature type="compositionally biased region" description="Basic and acidic residues" evidence="1">
    <location>
        <begin position="20"/>
        <end position="37"/>
    </location>
</feature>
<evidence type="ECO:0000313" key="2">
    <source>
        <dbReference type="EMBL" id="GFT07165.1"/>
    </source>
</evidence>
<feature type="region of interest" description="Disordered" evidence="1">
    <location>
        <begin position="18"/>
        <end position="38"/>
    </location>
</feature>
<dbReference type="Proteomes" id="UP000887013">
    <property type="component" value="Unassembled WGS sequence"/>
</dbReference>
<dbReference type="EMBL" id="BMAW01056700">
    <property type="protein sequence ID" value="GFT07165.1"/>
    <property type="molecule type" value="Genomic_DNA"/>
</dbReference>
<gene>
    <name evidence="2" type="ORF">NPIL_178891</name>
</gene>
<accession>A0A8X6TGV0</accession>
<name>A0A8X6TGV0_NEPPI</name>
<dbReference type="AlphaFoldDB" id="A0A8X6TGV0"/>
<comment type="caution">
    <text evidence="2">The sequence shown here is derived from an EMBL/GenBank/DDBJ whole genome shotgun (WGS) entry which is preliminary data.</text>
</comment>
<proteinExistence type="predicted"/>
<reference evidence="2" key="1">
    <citation type="submission" date="2020-08" db="EMBL/GenBank/DDBJ databases">
        <title>Multicomponent nature underlies the extraordinary mechanical properties of spider dragline silk.</title>
        <authorList>
            <person name="Kono N."/>
            <person name="Nakamura H."/>
            <person name="Mori M."/>
            <person name="Yoshida Y."/>
            <person name="Ohtoshi R."/>
            <person name="Malay A.D."/>
            <person name="Moran D.A.P."/>
            <person name="Tomita M."/>
            <person name="Numata K."/>
            <person name="Arakawa K."/>
        </authorList>
    </citation>
    <scope>NUCLEOTIDE SEQUENCE</scope>
</reference>
<protein>
    <submittedName>
        <fullName evidence="2">Uncharacterized protein</fullName>
    </submittedName>
</protein>
<evidence type="ECO:0000256" key="1">
    <source>
        <dbReference type="SAM" id="MobiDB-lite"/>
    </source>
</evidence>